<dbReference type="Proteomes" id="UP000663570">
    <property type="component" value="Chromosome"/>
</dbReference>
<keyword evidence="5" id="KW-0325">Glycoprotein</keyword>
<protein>
    <recommendedName>
        <fullName evidence="11">Endo-1,3-beta-glucanase btgC</fullName>
    </recommendedName>
    <alternativeName>
        <fullName evidence="10">Laminarinase btgC</fullName>
    </alternativeName>
</protein>
<dbReference type="InterPro" id="IPR017853">
    <property type="entry name" value="GH"/>
</dbReference>
<keyword evidence="8" id="KW-0624">Polysaccharide degradation</keyword>
<feature type="chain" id="PRO_5047270450" description="Endo-1,3-beta-glucanase btgC" evidence="13">
    <location>
        <begin position="26"/>
        <end position="576"/>
    </location>
</feature>
<sequence length="576" mass="61937">MFAFDLRRRNLLGLAALAASLVLTACGGGSSDPAPTPTPTPTARELRPLSAEFSSRKAVSYSGYRGADRSTVPTAAEVLQDLQLLVQGNFRLIRLFDSSDAHAAKTLQVIKDNNLDIKVQLGIWISGPKATSDADNLAEIERGVALANTYKDIVLGVSIGNETMVDWSGLKVPPADMAAYIAAVRARITQPVTTDDNWAFFANDQKKYDTNKVLDVVDYVAMHTYPLADTPWGLWDWQQASVPADQRAAAMMDAALAKAKKDYNAVAAYVASKQPNMPIVIGETGWKSTVTGGESQRAHPVNQKMYFDRMAAWTNGPKAIFTFEAFDEPWKGGDDGWGLFDVNRLAKYVVYDLYPSSQRQAATYTLADAVYFVPAASNPRITANTYTLFADTVATDSAVPAGPITPLTSWMAWDGNTAVGSIVTSGASEGTNALEITPAPKDWGWGFFMQLANPDDLTNFNTATGHINFSIKTTYPGKLEVGFFTGSTNANTGTDVYLAIAPGQYGYVNDGAWHTVSVPVSAIAAKAAPAYGQPTTAVLDMTKVSNGFVIADRYAVTGTTGKPTAKVLVDNIYWSK</sequence>
<feature type="region of interest" description="Disordered" evidence="12">
    <location>
        <begin position="28"/>
        <end position="48"/>
    </location>
</feature>
<dbReference type="Gene3D" id="2.60.120.430">
    <property type="entry name" value="Galactose-binding lectin"/>
    <property type="match status" value="1"/>
</dbReference>
<evidence type="ECO:0000256" key="2">
    <source>
        <dbReference type="ARBA" id="ARBA00022475"/>
    </source>
</evidence>
<evidence type="ECO:0000256" key="3">
    <source>
        <dbReference type="ARBA" id="ARBA00022801"/>
    </source>
</evidence>
<evidence type="ECO:0000256" key="11">
    <source>
        <dbReference type="ARBA" id="ARBA00043078"/>
    </source>
</evidence>
<keyword evidence="13" id="KW-0732">Signal</keyword>
<comment type="function">
    <text evidence="9">Glucanases play a role in cell expansion during growth, in cell-cell fusion during mating, and in spore release during sporulation. This enzyme may be involved in beta-glucan degradation. Active on laminarin and lichenan.</text>
</comment>
<keyword evidence="7" id="KW-0961">Cell wall biogenesis/degradation</keyword>
<keyword evidence="4" id="KW-0472">Membrane</keyword>
<evidence type="ECO:0000256" key="13">
    <source>
        <dbReference type="SAM" id="SignalP"/>
    </source>
</evidence>
<dbReference type="PROSITE" id="PS51257">
    <property type="entry name" value="PROKAR_LIPOPROTEIN"/>
    <property type="match status" value="1"/>
</dbReference>
<dbReference type="PANTHER" id="PTHR16631:SF17">
    <property type="entry name" value="GLUCAN ENDO-1,3-BETA-GLUCOSIDASE BTGC"/>
    <property type="match status" value="1"/>
</dbReference>
<dbReference type="InterPro" id="IPR050732">
    <property type="entry name" value="Beta-glucan_modifiers"/>
</dbReference>
<dbReference type="Gene3D" id="3.20.20.80">
    <property type="entry name" value="Glycosidases"/>
    <property type="match status" value="1"/>
</dbReference>
<reference evidence="14 15" key="1">
    <citation type="submission" date="2021-02" db="EMBL/GenBank/DDBJ databases">
        <title>Niveibacterium changnyeongensis HC41.</title>
        <authorList>
            <person name="Kang M."/>
        </authorList>
    </citation>
    <scope>NUCLEOTIDE SEQUENCE [LARGE SCALE GENOMIC DNA]</scope>
    <source>
        <strain evidence="14 15">HC41</strain>
    </source>
</reference>
<evidence type="ECO:0000256" key="12">
    <source>
        <dbReference type="SAM" id="MobiDB-lite"/>
    </source>
</evidence>
<dbReference type="PANTHER" id="PTHR16631">
    <property type="entry name" value="GLUCAN 1,3-BETA-GLUCOSIDASE"/>
    <property type="match status" value="1"/>
</dbReference>
<accession>A0ABX7M7Z9</accession>
<evidence type="ECO:0000256" key="8">
    <source>
        <dbReference type="ARBA" id="ARBA00023326"/>
    </source>
</evidence>
<feature type="signal peptide" evidence="13">
    <location>
        <begin position="1"/>
        <end position="25"/>
    </location>
</feature>
<evidence type="ECO:0000256" key="10">
    <source>
        <dbReference type="ARBA" id="ARBA00042373"/>
    </source>
</evidence>
<name>A0ABX7M7Z9_9RHOO</name>
<keyword evidence="6" id="KW-0119">Carbohydrate metabolism</keyword>
<dbReference type="SUPFAM" id="SSF51445">
    <property type="entry name" value="(Trans)glycosidases"/>
    <property type="match status" value="1"/>
</dbReference>
<evidence type="ECO:0000256" key="6">
    <source>
        <dbReference type="ARBA" id="ARBA00023277"/>
    </source>
</evidence>
<evidence type="ECO:0000313" key="15">
    <source>
        <dbReference type="Proteomes" id="UP000663570"/>
    </source>
</evidence>
<evidence type="ECO:0000256" key="1">
    <source>
        <dbReference type="ARBA" id="ARBA00004236"/>
    </source>
</evidence>
<gene>
    <name evidence="14" type="ORF">JY500_19250</name>
</gene>
<organism evidence="14 15">
    <name type="scientific">Niveibacterium microcysteis</name>
    <dbReference type="NCBI Taxonomy" id="2811415"/>
    <lineage>
        <taxon>Bacteria</taxon>
        <taxon>Pseudomonadati</taxon>
        <taxon>Pseudomonadota</taxon>
        <taxon>Betaproteobacteria</taxon>
        <taxon>Rhodocyclales</taxon>
        <taxon>Rhodocyclaceae</taxon>
        <taxon>Niveibacterium</taxon>
    </lineage>
</organism>
<keyword evidence="3" id="KW-0378">Hydrolase</keyword>
<evidence type="ECO:0000256" key="9">
    <source>
        <dbReference type="ARBA" id="ARBA00037649"/>
    </source>
</evidence>
<evidence type="ECO:0000256" key="7">
    <source>
        <dbReference type="ARBA" id="ARBA00023316"/>
    </source>
</evidence>
<proteinExistence type="predicted"/>
<keyword evidence="2" id="KW-1003">Cell membrane</keyword>
<evidence type="ECO:0000256" key="4">
    <source>
        <dbReference type="ARBA" id="ARBA00023136"/>
    </source>
</evidence>
<dbReference type="RefSeq" id="WP_206254226.1">
    <property type="nucleotide sequence ID" value="NZ_CP071060.1"/>
</dbReference>
<keyword evidence="15" id="KW-1185">Reference proteome</keyword>
<dbReference type="EMBL" id="CP071060">
    <property type="protein sequence ID" value="QSI76570.1"/>
    <property type="molecule type" value="Genomic_DNA"/>
</dbReference>
<evidence type="ECO:0000256" key="5">
    <source>
        <dbReference type="ARBA" id="ARBA00023180"/>
    </source>
</evidence>
<evidence type="ECO:0000313" key="14">
    <source>
        <dbReference type="EMBL" id="QSI76570.1"/>
    </source>
</evidence>
<comment type="subcellular location">
    <subcellularLocation>
        <location evidence="1">Cell membrane</location>
    </subcellularLocation>
</comment>